<evidence type="ECO:0000313" key="2">
    <source>
        <dbReference type="EMBL" id="MBB4697932.1"/>
    </source>
</evidence>
<reference evidence="2 3" key="1">
    <citation type="submission" date="2020-08" db="EMBL/GenBank/DDBJ databases">
        <title>Sequencing the genomes of 1000 actinobacteria strains.</title>
        <authorList>
            <person name="Klenk H.-P."/>
        </authorList>
    </citation>
    <scope>NUCLEOTIDE SEQUENCE [LARGE SCALE GENOMIC DNA]</scope>
    <source>
        <strain evidence="2 3">DSM 45518</strain>
    </source>
</reference>
<accession>A0A7W7D0C4</accession>
<feature type="domain" description="PPM-type phosphatase" evidence="1">
    <location>
        <begin position="17"/>
        <end position="203"/>
    </location>
</feature>
<gene>
    <name evidence="2" type="ORF">BKA14_008080</name>
</gene>
<organism evidence="2 3">
    <name type="scientific">Paractinoplanes abujensis</name>
    <dbReference type="NCBI Taxonomy" id="882441"/>
    <lineage>
        <taxon>Bacteria</taxon>
        <taxon>Bacillati</taxon>
        <taxon>Actinomycetota</taxon>
        <taxon>Actinomycetes</taxon>
        <taxon>Micromonosporales</taxon>
        <taxon>Micromonosporaceae</taxon>
        <taxon>Paractinoplanes</taxon>
    </lineage>
</organism>
<evidence type="ECO:0000259" key="1">
    <source>
        <dbReference type="Pfam" id="PF13672"/>
    </source>
</evidence>
<keyword evidence="3" id="KW-1185">Reference proteome</keyword>
<dbReference type="EMBL" id="JACHMF010000001">
    <property type="protein sequence ID" value="MBB4697932.1"/>
    <property type="molecule type" value="Genomic_DNA"/>
</dbReference>
<dbReference type="SUPFAM" id="SSF81606">
    <property type="entry name" value="PP2C-like"/>
    <property type="match status" value="1"/>
</dbReference>
<sequence>MTVEDRTSWRIVEASVTGPHHVRNGLPNQDAHGHREFGPGLLAIAVADGAGSAARADEGSQLAVAAALDTAETMLTGDRPYAGAEWQSFAERYARGTLRRFDDSLRASSSPAEFATTLLSVIVAPPWFVCFSIGDGFLLAERDPGGIHLLVPPPLDREFMGGTVFLTSPERVREQRLELLHDPRLRGLALCTDGLIEGLLNYAQDRGGRACPVAPPETIAYFDYVRDPAHGADGLNRALSSNDFAATSGDDKTVAMVVR</sequence>
<name>A0A7W7D0C4_9ACTN</name>
<dbReference type="InterPro" id="IPR036457">
    <property type="entry name" value="PPM-type-like_dom_sf"/>
</dbReference>
<dbReference type="Pfam" id="PF13672">
    <property type="entry name" value="PP2C_2"/>
    <property type="match status" value="1"/>
</dbReference>
<evidence type="ECO:0000313" key="3">
    <source>
        <dbReference type="Proteomes" id="UP000542742"/>
    </source>
</evidence>
<comment type="caution">
    <text evidence="2">The sequence shown here is derived from an EMBL/GenBank/DDBJ whole genome shotgun (WGS) entry which is preliminary data.</text>
</comment>
<dbReference type="Gene3D" id="3.60.40.10">
    <property type="entry name" value="PPM-type phosphatase domain"/>
    <property type="match status" value="1"/>
</dbReference>
<proteinExistence type="predicted"/>
<dbReference type="Proteomes" id="UP000542742">
    <property type="component" value="Unassembled WGS sequence"/>
</dbReference>
<dbReference type="AlphaFoldDB" id="A0A7W7D0C4"/>
<protein>
    <recommendedName>
        <fullName evidence="1">PPM-type phosphatase domain-containing protein</fullName>
    </recommendedName>
</protein>
<dbReference type="InterPro" id="IPR001932">
    <property type="entry name" value="PPM-type_phosphatase-like_dom"/>
</dbReference>
<dbReference type="RefSeq" id="WP_184955997.1">
    <property type="nucleotide sequence ID" value="NZ_BOMC01000025.1"/>
</dbReference>